<protein>
    <submittedName>
        <fullName evidence="1">Uncharacterized protein</fullName>
    </submittedName>
</protein>
<proteinExistence type="predicted"/>
<keyword evidence="2" id="KW-1185">Reference proteome</keyword>
<dbReference type="Proteomes" id="UP000317800">
    <property type="component" value="Segment"/>
</dbReference>
<name>A0A516KMW4_9CAUD</name>
<evidence type="ECO:0000313" key="1">
    <source>
        <dbReference type="EMBL" id="QDP42939.1"/>
    </source>
</evidence>
<evidence type="ECO:0000313" key="2">
    <source>
        <dbReference type="Proteomes" id="UP000317800"/>
    </source>
</evidence>
<reference evidence="1 2" key="1">
    <citation type="submission" date="2019-06" db="EMBL/GenBank/DDBJ databases">
        <authorList>
            <person name="Hertel R."/>
        </authorList>
    </citation>
    <scope>NUCLEOTIDE SEQUENCE [LARGE SCALE GENOMIC DNA]</scope>
</reference>
<dbReference type="EMBL" id="MN043729">
    <property type="protein sequence ID" value="QDP42939.1"/>
    <property type="molecule type" value="Genomic_DNA"/>
</dbReference>
<gene>
    <name evidence="1" type="ORF">Goe8_c01660</name>
</gene>
<sequence>MENPEQDVKWQCRDCGHVWYREFMFIETVCDNIDCQSTNIEGD</sequence>
<accession>A0A516KMW4</accession>
<organism evidence="1 2">
    <name type="scientific">Bacillus phage vB_BmeM-Goe8</name>
    <dbReference type="NCBI Taxonomy" id="2593638"/>
    <lineage>
        <taxon>Viruses</taxon>
        <taxon>Duplodnaviria</taxon>
        <taxon>Heunggongvirae</taxon>
        <taxon>Uroviricota</taxon>
        <taxon>Caudoviricetes</taxon>
        <taxon>Herelleviridae</taxon>
        <taxon>Bastillevirinae</taxon>
        <taxon>Goettingenvirus</taxon>
        <taxon>Goettingenvirus goe8</taxon>
    </lineage>
</organism>